<protein>
    <submittedName>
        <fullName evidence="4">tRNA-Thr(GGU) m(6)t(6)A37 methyltransferase TsaA</fullName>
    </submittedName>
</protein>
<dbReference type="InterPro" id="IPR040372">
    <property type="entry name" value="YaeB-like"/>
</dbReference>
<proteinExistence type="inferred from homology"/>
<gene>
    <name evidence="4" type="ORF">SAMN02910350_01662</name>
</gene>
<dbReference type="PROSITE" id="PS51668">
    <property type="entry name" value="TSAA_2"/>
    <property type="match status" value="1"/>
</dbReference>
<dbReference type="PANTHER" id="PTHR12818:SF0">
    <property type="entry name" value="TRNA (ADENINE(37)-N6)-METHYLTRANSFERASE"/>
    <property type="match status" value="1"/>
</dbReference>
<dbReference type="GO" id="GO:0032259">
    <property type="term" value="P:methylation"/>
    <property type="evidence" value="ECO:0007669"/>
    <property type="project" value="UniProtKB-KW"/>
</dbReference>
<keyword evidence="4" id="KW-0489">Methyltransferase</keyword>
<evidence type="ECO:0000313" key="4">
    <source>
        <dbReference type="EMBL" id="SCZ79198.1"/>
    </source>
</evidence>
<organism evidence="4 5">
    <name type="scientific">Pseudobutyrivibrio xylanivorans</name>
    <dbReference type="NCBI Taxonomy" id="185007"/>
    <lineage>
        <taxon>Bacteria</taxon>
        <taxon>Bacillati</taxon>
        <taxon>Bacillota</taxon>
        <taxon>Clostridia</taxon>
        <taxon>Lachnospirales</taxon>
        <taxon>Lachnospiraceae</taxon>
        <taxon>Pseudobutyrivibrio</taxon>
    </lineage>
</organism>
<dbReference type="Pfam" id="PF01980">
    <property type="entry name" value="TrmO_N"/>
    <property type="match status" value="1"/>
</dbReference>
<evidence type="ECO:0000259" key="3">
    <source>
        <dbReference type="PROSITE" id="PS51668"/>
    </source>
</evidence>
<sequence length="157" mass="17673">MNEIRICPIGKIVNGSDIKIVLNQKYAKALKGLDGFSHVQILWWMGGCDNEDDRNVVVEEKPYKNGPDEMGVFALRSPERPNPIAVSNANIAYVDEKAGIVGVYYIDAFDGSQVLDLNPYTPSIDRVENPKTPGWCSHWPKSYEDNESFDWGAEFNF</sequence>
<evidence type="ECO:0000313" key="5">
    <source>
        <dbReference type="Proteomes" id="UP000199428"/>
    </source>
</evidence>
<evidence type="ECO:0000256" key="1">
    <source>
        <dbReference type="ARBA" id="ARBA00022691"/>
    </source>
</evidence>
<dbReference type="SUPFAM" id="SSF118196">
    <property type="entry name" value="YaeB-like"/>
    <property type="match status" value="1"/>
</dbReference>
<comment type="similarity">
    <text evidence="2">Belongs to the tRNA methyltransferase O family.</text>
</comment>
<dbReference type="EMBL" id="FMWK01000007">
    <property type="protein sequence ID" value="SCZ79198.1"/>
    <property type="molecule type" value="Genomic_DNA"/>
</dbReference>
<evidence type="ECO:0000256" key="2">
    <source>
        <dbReference type="ARBA" id="ARBA00033753"/>
    </source>
</evidence>
<dbReference type="InterPro" id="IPR036414">
    <property type="entry name" value="YaeB_N_sf"/>
</dbReference>
<dbReference type="InterPro" id="IPR036413">
    <property type="entry name" value="YaeB-like_sf"/>
</dbReference>
<dbReference type="PANTHER" id="PTHR12818">
    <property type="entry name" value="TRNA (ADENINE(37)-N6)-METHYLTRANSFERASE"/>
    <property type="match status" value="1"/>
</dbReference>
<dbReference type="RefSeq" id="WP_090162677.1">
    <property type="nucleotide sequence ID" value="NZ_FMWK01000007.1"/>
</dbReference>
<dbReference type="PROSITE" id="PS01318">
    <property type="entry name" value="TSAA_1"/>
    <property type="match status" value="1"/>
</dbReference>
<reference evidence="4 5" key="1">
    <citation type="submission" date="2016-10" db="EMBL/GenBank/DDBJ databases">
        <authorList>
            <person name="de Groot N.N."/>
        </authorList>
    </citation>
    <scope>NUCLEOTIDE SEQUENCE [LARGE SCALE GENOMIC DNA]</scope>
    <source>
        <strain evidence="4 5">DSM 10317</strain>
    </source>
</reference>
<dbReference type="Proteomes" id="UP000199428">
    <property type="component" value="Unassembled WGS sequence"/>
</dbReference>
<dbReference type="GO" id="GO:0008168">
    <property type="term" value="F:methyltransferase activity"/>
    <property type="evidence" value="ECO:0007669"/>
    <property type="project" value="UniProtKB-KW"/>
</dbReference>
<keyword evidence="4" id="KW-0808">Transferase</keyword>
<keyword evidence="1" id="KW-0949">S-adenosyl-L-methionine</keyword>
<feature type="domain" description="TsaA-like" evidence="3">
    <location>
        <begin position="6"/>
        <end position="129"/>
    </location>
</feature>
<dbReference type="AlphaFoldDB" id="A0A1G5RZB9"/>
<dbReference type="InterPro" id="IPR023370">
    <property type="entry name" value="TrmO-like_N"/>
</dbReference>
<accession>A0A1G5RZB9</accession>
<dbReference type="Gene3D" id="2.40.30.70">
    <property type="entry name" value="YaeB-like"/>
    <property type="match status" value="1"/>
</dbReference>
<dbReference type="InterPro" id="IPR023368">
    <property type="entry name" value="UPF0066_cons_site"/>
</dbReference>
<name>A0A1G5RZB9_PSEXY</name>